<dbReference type="PROSITE" id="PS50017">
    <property type="entry name" value="DEATH_DOMAIN"/>
    <property type="match status" value="3"/>
</dbReference>
<evidence type="ECO:0000259" key="3">
    <source>
        <dbReference type="PROSITE" id="PS50017"/>
    </source>
</evidence>
<dbReference type="GO" id="GO:0009986">
    <property type="term" value="C:cell surface"/>
    <property type="evidence" value="ECO:0007669"/>
    <property type="project" value="TreeGrafter"/>
</dbReference>
<dbReference type="GO" id="GO:0005035">
    <property type="term" value="F:death receptor activity"/>
    <property type="evidence" value="ECO:0007669"/>
    <property type="project" value="TreeGrafter"/>
</dbReference>
<dbReference type="SUPFAM" id="SSF47986">
    <property type="entry name" value="DEATH domain"/>
    <property type="match status" value="3"/>
</dbReference>
<gene>
    <name evidence="4" type="ORF">PMEA_00010598</name>
</gene>
<dbReference type="Gene3D" id="1.10.533.10">
    <property type="entry name" value="Death Domain, Fas"/>
    <property type="match status" value="3"/>
</dbReference>
<dbReference type="InterPro" id="IPR011029">
    <property type="entry name" value="DEATH-like_dom_sf"/>
</dbReference>
<sequence length="550" mass="63149">MKKCKEIGMGEDWQCLKNDQNKLCKEALENSTEASLDTTYVTAVTLLPGHNFEANKTESTSSDNVRKPTASSENVTSNGNITPSIIVGMIIASILVLIFVLYVIKRIISCRNGSTLYSEVRYDGQGDDKDCFLTNEIPKDFKLADFPYAIKDFILQLDIDSSPFQKNWKHVAHRFEISKQDIQLVEIESKKSGVSAIRLLIGKLCSFKCATLKEFVDVLQELERNDVANDIIYWFRKKQDRCLEEDNGVDEQEHSPVRQPMNNRPNIELIPTVRYDGQGDDKDCVLANEIPEDFKLADFPYDVEDSILRLDSDSSPIQKSWKHVAYGYGITNQAIQVLETENRKPGVSAIRLLIEKLCSSKCATLREFVDVLQELERNDVANDIISWFKKKQDRFSEEDNRVDEQEQFLLRQPMSDSPNIELIPTDCDVSEMFTLCNNENELMLHNIQDMLDLDLPGKKGWREVGRHLKVTERDLNLLELQYKSNGSPTESLIETLKTFTPEPSMKKFVEALISCERSDVAKYICEWQWEKRNCTELENHERPDTVQQPS</sequence>
<evidence type="ECO:0000256" key="1">
    <source>
        <dbReference type="SAM" id="MobiDB-lite"/>
    </source>
</evidence>
<dbReference type="GO" id="GO:0015026">
    <property type="term" value="F:coreceptor activity"/>
    <property type="evidence" value="ECO:0007669"/>
    <property type="project" value="TreeGrafter"/>
</dbReference>
<keyword evidence="2" id="KW-0812">Transmembrane</keyword>
<keyword evidence="5" id="KW-1185">Reference proteome</keyword>
<evidence type="ECO:0000313" key="4">
    <source>
        <dbReference type="EMBL" id="CAH3034339.1"/>
    </source>
</evidence>
<dbReference type="GO" id="GO:0005886">
    <property type="term" value="C:plasma membrane"/>
    <property type="evidence" value="ECO:0007669"/>
    <property type="project" value="TreeGrafter"/>
</dbReference>
<feature type="region of interest" description="Disordered" evidence="1">
    <location>
        <begin position="53"/>
        <end position="75"/>
    </location>
</feature>
<keyword evidence="2" id="KW-1133">Transmembrane helix</keyword>
<keyword evidence="2" id="KW-0472">Membrane</keyword>
<protein>
    <recommendedName>
        <fullName evidence="3">Death domain-containing protein</fullName>
    </recommendedName>
</protein>
<dbReference type="Proteomes" id="UP001159428">
    <property type="component" value="Unassembled WGS sequence"/>
</dbReference>
<evidence type="ECO:0000256" key="2">
    <source>
        <dbReference type="SAM" id="Phobius"/>
    </source>
</evidence>
<dbReference type="PANTHER" id="PTHR46605:SF2">
    <property type="entry name" value="TNFR-CYS DOMAIN-CONTAINING PROTEIN"/>
    <property type="match status" value="1"/>
</dbReference>
<proteinExistence type="predicted"/>
<feature type="domain" description="Death" evidence="3">
    <location>
        <begin position="461"/>
        <end position="528"/>
    </location>
</feature>
<name>A0AAU9VRH7_9CNID</name>
<dbReference type="PANTHER" id="PTHR46605">
    <property type="entry name" value="TUMOR NECROSIS FACTOR RECEPTOR"/>
    <property type="match status" value="1"/>
</dbReference>
<evidence type="ECO:0000313" key="5">
    <source>
        <dbReference type="Proteomes" id="UP001159428"/>
    </source>
</evidence>
<dbReference type="AlphaFoldDB" id="A0AAU9VRH7"/>
<dbReference type="Pfam" id="PF00531">
    <property type="entry name" value="Death"/>
    <property type="match status" value="2"/>
</dbReference>
<comment type="caution">
    <text evidence="4">The sequence shown here is derived from an EMBL/GenBank/DDBJ whole genome shotgun (WGS) entry which is preliminary data.</text>
</comment>
<feature type="domain" description="Death" evidence="3">
    <location>
        <begin position="167"/>
        <end position="231"/>
    </location>
</feature>
<dbReference type="GO" id="GO:0007266">
    <property type="term" value="P:Rho protein signal transduction"/>
    <property type="evidence" value="ECO:0007669"/>
    <property type="project" value="TreeGrafter"/>
</dbReference>
<feature type="transmembrane region" description="Helical" evidence="2">
    <location>
        <begin position="81"/>
        <end position="104"/>
    </location>
</feature>
<dbReference type="InterPro" id="IPR000488">
    <property type="entry name" value="Death_dom"/>
</dbReference>
<organism evidence="4 5">
    <name type="scientific">Pocillopora meandrina</name>
    <dbReference type="NCBI Taxonomy" id="46732"/>
    <lineage>
        <taxon>Eukaryota</taxon>
        <taxon>Metazoa</taxon>
        <taxon>Cnidaria</taxon>
        <taxon>Anthozoa</taxon>
        <taxon>Hexacorallia</taxon>
        <taxon>Scleractinia</taxon>
        <taxon>Astrocoeniina</taxon>
        <taxon>Pocilloporidae</taxon>
        <taxon>Pocillopora</taxon>
    </lineage>
</organism>
<feature type="domain" description="Death" evidence="3">
    <location>
        <begin position="320"/>
        <end position="388"/>
    </location>
</feature>
<dbReference type="GO" id="GO:0048406">
    <property type="term" value="F:nerve growth factor binding"/>
    <property type="evidence" value="ECO:0007669"/>
    <property type="project" value="TreeGrafter"/>
</dbReference>
<reference evidence="4 5" key="1">
    <citation type="submission" date="2022-05" db="EMBL/GenBank/DDBJ databases">
        <authorList>
            <consortium name="Genoscope - CEA"/>
            <person name="William W."/>
        </authorList>
    </citation>
    <scope>NUCLEOTIDE SEQUENCE [LARGE SCALE GENOMIC DNA]</scope>
</reference>
<accession>A0AAU9VRH7</accession>
<feature type="compositionally biased region" description="Polar residues" evidence="1">
    <location>
        <begin position="57"/>
        <end position="75"/>
    </location>
</feature>
<dbReference type="CDD" id="cd01670">
    <property type="entry name" value="Death"/>
    <property type="match status" value="2"/>
</dbReference>
<dbReference type="InterPro" id="IPR052302">
    <property type="entry name" value="Neurotrophin_rcpt-DD"/>
</dbReference>
<dbReference type="EMBL" id="CALNXJ010000002">
    <property type="protein sequence ID" value="CAH3034339.1"/>
    <property type="molecule type" value="Genomic_DNA"/>
</dbReference>